<dbReference type="EMBL" id="ABJB010675978">
    <property type="status" value="NOT_ANNOTATED_CDS"/>
    <property type="molecule type" value="Genomic_DNA"/>
</dbReference>
<proteinExistence type="predicted"/>
<evidence type="ECO:0000313" key="1">
    <source>
        <dbReference type="EMBL" id="EEC05328.1"/>
    </source>
</evidence>
<name>B7PFF6_IXOSC</name>
<dbReference type="EMBL" id="ABJB010776430">
    <property type="status" value="NOT_ANNOTATED_CDS"/>
    <property type="molecule type" value="Genomic_DNA"/>
</dbReference>
<dbReference type="PaxDb" id="6945-B7PFF6"/>
<dbReference type="VEuPathDB" id="VectorBase:ISCI004834"/>
<dbReference type="VEuPathDB" id="VectorBase:ISCW004834"/>
<dbReference type="Proteomes" id="UP000001555">
    <property type="component" value="Unassembled WGS sequence"/>
</dbReference>
<dbReference type="EMBL" id="ABJB010163524">
    <property type="status" value="NOT_ANNOTATED_CDS"/>
    <property type="molecule type" value="Genomic_DNA"/>
</dbReference>
<reference evidence="1 3" key="1">
    <citation type="submission" date="2008-03" db="EMBL/GenBank/DDBJ databases">
        <title>Annotation of Ixodes scapularis.</title>
        <authorList>
            <consortium name="Ixodes scapularis Genome Project Consortium"/>
            <person name="Caler E."/>
            <person name="Hannick L.I."/>
            <person name="Bidwell S."/>
            <person name="Joardar V."/>
            <person name="Thiagarajan M."/>
            <person name="Amedeo P."/>
            <person name="Galinsky K.J."/>
            <person name="Schobel S."/>
            <person name="Inman J."/>
            <person name="Hostetler J."/>
            <person name="Miller J."/>
            <person name="Hammond M."/>
            <person name="Megy K."/>
            <person name="Lawson D."/>
            <person name="Kodira C."/>
            <person name="Sutton G."/>
            <person name="Meyer J."/>
            <person name="Hill C.A."/>
            <person name="Birren B."/>
            <person name="Nene V."/>
            <person name="Collins F."/>
            <person name="Alarcon-Chaidez F."/>
            <person name="Wikel S."/>
            <person name="Strausberg R."/>
        </authorList>
    </citation>
    <scope>NUCLEOTIDE SEQUENCE [LARGE SCALE GENOMIC DNA]</scope>
    <source>
        <strain evidence="3">Wikel</strain>
        <strain evidence="1">Wikel colony</strain>
    </source>
</reference>
<dbReference type="HOGENOM" id="CLU_1763407_0_0_1"/>
<evidence type="ECO:0000313" key="2">
    <source>
        <dbReference type="EnsemblMetazoa" id="ISCW004834-PA"/>
    </source>
</evidence>
<dbReference type="InParanoid" id="B7PFF6"/>
<accession>B7PFF6</accession>
<reference evidence="2" key="2">
    <citation type="submission" date="2020-05" db="UniProtKB">
        <authorList>
            <consortium name="EnsemblMetazoa"/>
        </authorList>
    </citation>
    <scope>IDENTIFICATION</scope>
    <source>
        <strain evidence="2">wikel</strain>
    </source>
</reference>
<organism>
    <name type="scientific">Ixodes scapularis</name>
    <name type="common">Black-legged tick</name>
    <name type="synonym">Deer tick</name>
    <dbReference type="NCBI Taxonomy" id="6945"/>
    <lineage>
        <taxon>Eukaryota</taxon>
        <taxon>Metazoa</taxon>
        <taxon>Ecdysozoa</taxon>
        <taxon>Arthropoda</taxon>
        <taxon>Chelicerata</taxon>
        <taxon>Arachnida</taxon>
        <taxon>Acari</taxon>
        <taxon>Parasitiformes</taxon>
        <taxon>Ixodida</taxon>
        <taxon>Ixodoidea</taxon>
        <taxon>Ixodidae</taxon>
        <taxon>Ixodinae</taxon>
        <taxon>Ixodes</taxon>
    </lineage>
</organism>
<evidence type="ECO:0000313" key="3">
    <source>
        <dbReference type="Proteomes" id="UP000001555"/>
    </source>
</evidence>
<dbReference type="EMBL" id="ABJB010216445">
    <property type="status" value="NOT_ANNOTATED_CDS"/>
    <property type="molecule type" value="Genomic_DNA"/>
</dbReference>
<feature type="non-terminal residue" evidence="1">
    <location>
        <position position="148"/>
    </location>
</feature>
<gene>
    <name evidence="2" type="primary">8051285</name>
    <name evidence="1" type="ORF">IscW_ISCW004834</name>
</gene>
<dbReference type="AlphaFoldDB" id="B7PFF6"/>
<sequence>MGGHCLATKAQTPGHGIQILLAVIMEGQGQETKAIAVESNPTIKALLVVMEGQREEVKVKVPGPHHSIKVHKEVTQCQIPRIKRARLRRASPAAACLRVTVPEVLTLPAGHRASWVTRSVAPRNRGTSERLRISRTTQCWPFFARTGS</sequence>
<dbReference type="EMBL" id="DS702142">
    <property type="protein sequence ID" value="EEC05328.1"/>
    <property type="molecule type" value="Genomic_DNA"/>
</dbReference>
<protein>
    <submittedName>
        <fullName evidence="1 2">Uncharacterized protein</fullName>
    </submittedName>
</protein>
<dbReference type="EnsemblMetazoa" id="ISCW004834-RA">
    <property type="protein sequence ID" value="ISCW004834-PA"/>
    <property type="gene ID" value="ISCW004834"/>
</dbReference>
<keyword evidence="3" id="KW-1185">Reference proteome</keyword>